<accession>A0A4V1LT99</accession>
<feature type="domain" description="AB hydrolase-1" evidence="2">
    <location>
        <begin position="37"/>
        <end position="149"/>
    </location>
</feature>
<dbReference type="EMBL" id="PEIB01000002">
    <property type="protein sequence ID" value="RXJ74458.1"/>
    <property type="molecule type" value="Genomic_DNA"/>
</dbReference>
<dbReference type="RefSeq" id="WP_129120926.1">
    <property type="nucleotide sequence ID" value="NZ_PEIB01000002.1"/>
</dbReference>
<comment type="caution">
    <text evidence="3">The sequence shown here is derived from an EMBL/GenBank/DDBJ whole genome shotgun (WGS) entry which is preliminary data.</text>
</comment>
<feature type="chain" id="PRO_5020811043" evidence="1">
    <location>
        <begin position="21"/>
        <end position="314"/>
    </location>
</feature>
<reference evidence="3 4" key="1">
    <citation type="submission" date="2017-10" db="EMBL/GenBank/DDBJ databases">
        <title>Nyctiphanis sp. nov., isolated from the stomach of the euphausiid Nyctiphanes simplex (Hansen, 1911) in the Gulf of California.</title>
        <authorList>
            <person name="Gomez-Gil B."/>
            <person name="Aguilar-Mendez M."/>
            <person name="Lopez-Cortes A."/>
            <person name="Gomez-Gutierrez J."/>
            <person name="Roque A."/>
            <person name="Lang E."/>
            <person name="Gonzalez-Castillo A."/>
        </authorList>
    </citation>
    <scope>NUCLEOTIDE SEQUENCE [LARGE SCALE GENOMIC DNA]</scope>
    <source>
        <strain evidence="3 4">CAIM 600</strain>
    </source>
</reference>
<dbReference type="OrthoDB" id="2004167at2"/>
<proteinExistence type="predicted"/>
<dbReference type="Proteomes" id="UP000290287">
    <property type="component" value="Unassembled WGS sequence"/>
</dbReference>
<dbReference type="InterPro" id="IPR000073">
    <property type="entry name" value="AB_hydrolase_1"/>
</dbReference>
<dbReference type="Gene3D" id="3.40.50.1820">
    <property type="entry name" value="alpha/beta hydrolase"/>
    <property type="match status" value="1"/>
</dbReference>
<sequence length="314" mass="33524">MKLKVYVLVFFLLVSSQAHCFSDVNQTSTSSYTKTKYPLVLVHGFNGYTHQAYIVEYWFGIVESLSKDGASVFPVLVSAVQGTEIRGEQLLSSVEKIIAATGAEKVNLIGHSHGALTARYVAGVAPDLVASVTSVAGVNKGSELADFIRSIVKEETILEDFVASIVNVIGGTTSFLSGNGSLTQNAVAAVDSLTTKGVRKFNKRYPYGVNSDCKSSSSLASNGIHYFSWGGKSTVTNILDPSDLGLLISGGIVGGKNDGLVRTCSSHLGKVLGKPYRMNHQDVVNQTMGLRDASEIDPVTLFRQHANRLKSLGL</sequence>
<dbReference type="Pfam" id="PF00561">
    <property type="entry name" value="Abhydrolase_1"/>
    <property type="match status" value="1"/>
</dbReference>
<organism evidence="3 4">
    <name type="scientific">Veronia nyctiphanis</name>
    <dbReference type="NCBI Taxonomy" id="1278244"/>
    <lineage>
        <taxon>Bacteria</taxon>
        <taxon>Pseudomonadati</taxon>
        <taxon>Pseudomonadota</taxon>
        <taxon>Gammaproteobacteria</taxon>
        <taxon>Vibrionales</taxon>
        <taxon>Vibrionaceae</taxon>
        <taxon>Veronia</taxon>
    </lineage>
</organism>
<keyword evidence="4" id="KW-1185">Reference proteome</keyword>
<feature type="signal peptide" evidence="1">
    <location>
        <begin position="1"/>
        <end position="20"/>
    </location>
</feature>
<evidence type="ECO:0000256" key="1">
    <source>
        <dbReference type="SAM" id="SignalP"/>
    </source>
</evidence>
<keyword evidence="1" id="KW-0732">Signal</keyword>
<gene>
    <name evidence="3" type="ORF">CS022_02345</name>
</gene>
<dbReference type="InterPro" id="IPR029058">
    <property type="entry name" value="AB_hydrolase_fold"/>
</dbReference>
<protein>
    <submittedName>
        <fullName evidence="3">Lipase</fullName>
    </submittedName>
</protein>
<evidence type="ECO:0000259" key="2">
    <source>
        <dbReference type="Pfam" id="PF00561"/>
    </source>
</evidence>
<name>A0A4V1LT99_9GAMM</name>
<dbReference type="AlphaFoldDB" id="A0A4V1LT99"/>
<evidence type="ECO:0000313" key="3">
    <source>
        <dbReference type="EMBL" id="RXJ74458.1"/>
    </source>
</evidence>
<dbReference type="SUPFAM" id="SSF53474">
    <property type="entry name" value="alpha/beta-Hydrolases"/>
    <property type="match status" value="1"/>
</dbReference>
<evidence type="ECO:0000313" key="4">
    <source>
        <dbReference type="Proteomes" id="UP000290287"/>
    </source>
</evidence>